<accession>A0AA38PHR3</accession>
<comment type="caution">
    <text evidence="3">The sequence shown here is derived from an EMBL/GenBank/DDBJ whole genome shotgun (WGS) entry which is preliminary data.</text>
</comment>
<organism evidence="3 4">
    <name type="scientific">Lentinula raphanica</name>
    <dbReference type="NCBI Taxonomy" id="153919"/>
    <lineage>
        <taxon>Eukaryota</taxon>
        <taxon>Fungi</taxon>
        <taxon>Dikarya</taxon>
        <taxon>Basidiomycota</taxon>
        <taxon>Agaricomycotina</taxon>
        <taxon>Agaricomycetes</taxon>
        <taxon>Agaricomycetidae</taxon>
        <taxon>Agaricales</taxon>
        <taxon>Marasmiineae</taxon>
        <taxon>Omphalotaceae</taxon>
        <taxon>Lentinula</taxon>
    </lineage>
</organism>
<feature type="compositionally biased region" description="Low complexity" evidence="2">
    <location>
        <begin position="679"/>
        <end position="694"/>
    </location>
</feature>
<proteinExistence type="predicted"/>
<dbReference type="PANTHER" id="PTHR44826">
    <property type="entry name" value="SPORE COAT PROTEIN SP85"/>
    <property type="match status" value="1"/>
</dbReference>
<reference evidence="3" key="1">
    <citation type="submission" date="2022-08" db="EMBL/GenBank/DDBJ databases">
        <authorList>
            <consortium name="DOE Joint Genome Institute"/>
            <person name="Min B."/>
            <person name="Riley R."/>
            <person name="Sierra-Patev S."/>
            <person name="Naranjo-Ortiz M."/>
            <person name="Looney B."/>
            <person name="Konkel Z."/>
            <person name="Slot J.C."/>
            <person name="Sakamoto Y."/>
            <person name="Steenwyk J.L."/>
            <person name="Rokas A."/>
            <person name="Carro J."/>
            <person name="Camarero S."/>
            <person name="Ferreira P."/>
            <person name="Molpeceres G."/>
            <person name="Ruiz-Duenas F.J."/>
            <person name="Serrano A."/>
            <person name="Henrissat B."/>
            <person name="Drula E."/>
            <person name="Hughes K.W."/>
            <person name="Mata J.L."/>
            <person name="Ishikawa N.K."/>
            <person name="Vargas-Isla R."/>
            <person name="Ushijima S."/>
            <person name="Smith C.A."/>
            <person name="Ahrendt S."/>
            <person name="Andreopoulos W."/>
            <person name="He G."/>
            <person name="Labutti K."/>
            <person name="Lipzen A."/>
            <person name="Ng V."/>
            <person name="Sandor L."/>
            <person name="Barry K."/>
            <person name="Martinez A.T."/>
            <person name="Xiao Y."/>
            <person name="Gibbons J.G."/>
            <person name="Terashima K."/>
            <person name="Hibbett D.S."/>
            <person name="Grigoriev I.V."/>
        </authorList>
    </citation>
    <scope>NUCLEOTIDE SEQUENCE</scope>
    <source>
        <strain evidence="3">TFB9207</strain>
    </source>
</reference>
<feature type="compositionally biased region" description="Polar residues" evidence="2">
    <location>
        <begin position="613"/>
        <end position="622"/>
    </location>
</feature>
<feature type="compositionally biased region" description="Pro residues" evidence="2">
    <location>
        <begin position="7"/>
        <end position="36"/>
    </location>
</feature>
<gene>
    <name evidence="3" type="ORF">F5878DRAFT_638310</name>
</gene>
<evidence type="ECO:0000256" key="2">
    <source>
        <dbReference type="SAM" id="MobiDB-lite"/>
    </source>
</evidence>
<dbReference type="InterPro" id="IPR051860">
    <property type="entry name" value="Plasmodium_CSP_Invasion"/>
</dbReference>
<dbReference type="AlphaFoldDB" id="A0AA38PHR3"/>
<feature type="region of interest" description="Disordered" evidence="2">
    <location>
        <begin position="647"/>
        <end position="729"/>
    </location>
</feature>
<keyword evidence="4" id="KW-1185">Reference proteome</keyword>
<feature type="compositionally biased region" description="Basic residues" evidence="2">
    <location>
        <begin position="663"/>
        <end position="674"/>
    </location>
</feature>
<sequence>MPHVPDDLPPPPPYEAQGLPPAPIHLPAPAPAPGADPVPAATPDVAPNGKKVKHDINRIVTSLVRKNWGDAYKAVLAKSKTEAVSWRARKAEEILGLLERKQGVFARSDGAREDCRKDNLDALRQCFRNIGSSARNQANEVTGPPAMSKQAAHVVVDGMFRLMGPAAGRILYEQAHKDDIKASAKDGNTGNAAGNYQQARKQSWLQLSEEERRTWEERAREEAQDVDRNQDLLLSIVNYLFLSLAKSGRLGNMEFLTLLAMRDTKGILRAESVIGGSSGEDFKDSVDDWAAHYLRPFQDWAEGVLPVSDDHRSMVQRDEAGYPLFPTDIRPLETPANHLQIMLKTFLELLYKTEEQYGEPLPWDELQERPGDFYDVVQFDFPVPLKDPLALELSIFPLVMKFKELESPFRFRRYVTPPARLAEPVATGSGANTCVVAPTPALAPPAVIHTTAATPRIMPTAPADVIPTTTISILPTITPVAPPAITSPIVTPATAPILPTIAPVAPPVVTSAAVTTTRAPSVPTITTETPPAVTPSTVMLATTPPITPPPPPAVIPTTMVVLPTIAPVAPPAVMPATTPVSPTAAAPIITPSTPLVHPTIPPATLAGAPATTSPVSPTITSAGSLADTQITPSIPPATISAAHDTVIPPATSTSTPLPGPKPPARKSRASKKNKERTSKVLLPSSSLPKSVPDLSPRKTRSVRKKEAPAPTGTRGKKRSQGDMEEIEELPGRKKSKFWVYTLEPVEGARSSEAGPSNIGDMIQEE</sequence>
<feature type="compositionally biased region" description="Low complexity" evidence="2">
    <location>
        <begin position="602"/>
        <end position="612"/>
    </location>
</feature>
<feature type="region of interest" description="Disordered" evidence="2">
    <location>
        <begin position="1"/>
        <end position="50"/>
    </location>
</feature>
<evidence type="ECO:0000313" key="3">
    <source>
        <dbReference type="EMBL" id="KAJ3843144.1"/>
    </source>
</evidence>
<feature type="compositionally biased region" description="Low complexity" evidence="2">
    <location>
        <begin position="37"/>
        <end position="47"/>
    </location>
</feature>
<evidence type="ECO:0000256" key="1">
    <source>
        <dbReference type="ARBA" id="ARBA00022737"/>
    </source>
</evidence>
<evidence type="ECO:0000313" key="4">
    <source>
        <dbReference type="Proteomes" id="UP001163846"/>
    </source>
</evidence>
<protein>
    <submittedName>
        <fullName evidence="3">Uncharacterized protein</fullName>
    </submittedName>
</protein>
<name>A0AA38PHR3_9AGAR</name>
<feature type="region of interest" description="Disordered" evidence="2">
    <location>
        <begin position="600"/>
        <end position="622"/>
    </location>
</feature>
<dbReference type="PANTHER" id="PTHR44826:SF3">
    <property type="entry name" value="SPORE COAT PROTEIN SP85"/>
    <property type="match status" value="1"/>
</dbReference>
<dbReference type="Proteomes" id="UP001163846">
    <property type="component" value="Unassembled WGS sequence"/>
</dbReference>
<keyword evidence="1" id="KW-0677">Repeat</keyword>
<dbReference type="EMBL" id="MU805984">
    <property type="protein sequence ID" value="KAJ3843144.1"/>
    <property type="molecule type" value="Genomic_DNA"/>
</dbReference>